<dbReference type="AlphaFoldDB" id="A0A157ZSA6"/>
<evidence type="ECO:0000313" key="3">
    <source>
        <dbReference type="Proteomes" id="UP000054870"/>
    </source>
</evidence>
<organism evidence="2 3">
    <name type="scientific">Caballeronia catudaia</name>
    <dbReference type="NCBI Taxonomy" id="1777136"/>
    <lineage>
        <taxon>Bacteria</taxon>
        <taxon>Pseudomonadati</taxon>
        <taxon>Pseudomonadota</taxon>
        <taxon>Betaproteobacteria</taxon>
        <taxon>Burkholderiales</taxon>
        <taxon>Burkholderiaceae</taxon>
        <taxon>Caballeronia</taxon>
    </lineage>
</organism>
<dbReference type="Proteomes" id="UP000054870">
    <property type="component" value="Unassembled WGS sequence"/>
</dbReference>
<dbReference type="InterPro" id="IPR028098">
    <property type="entry name" value="Glyco_trans_4-like_N"/>
</dbReference>
<name>A0A157ZSA6_9BURK</name>
<dbReference type="CDD" id="cd03823">
    <property type="entry name" value="GT4_ExpE7-like"/>
    <property type="match status" value="1"/>
</dbReference>
<dbReference type="Pfam" id="PF13579">
    <property type="entry name" value="Glyco_trans_4_4"/>
    <property type="match status" value="1"/>
</dbReference>
<dbReference type="Pfam" id="PF13692">
    <property type="entry name" value="Glyco_trans_1_4"/>
    <property type="match status" value="1"/>
</dbReference>
<dbReference type="GO" id="GO:0016757">
    <property type="term" value="F:glycosyltransferase activity"/>
    <property type="evidence" value="ECO:0007669"/>
    <property type="project" value="InterPro"/>
</dbReference>
<evidence type="ECO:0000313" key="2">
    <source>
        <dbReference type="EMBL" id="SAK48359.1"/>
    </source>
</evidence>
<accession>A0A157ZSA6</accession>
<feature type="domain" description="Glycosyltransferase subfamily 4-like N-terminal" evidence="1">
    <location>
        <begin position="16"/>
        <end position="206"/>
    </location>
</feature>
<gene>
    <name evidence="2" type="ORF">AWB75_01127</name>
</gene>
<proteinExistence type="predicted"/>
<dbReference type="OrthoDB" id="267270at2"/>
<dbReference type="InterPro" id="IPR050194">
    <property type="entry name" value="Glycosyltransferase_grp1"/>
</dbReference>
<dbReference type="RefSeq" id="WP_061123112.1">
    <property type="nucleotide sequence ID" value="NZ_FCOF02000004.1"/>
</dbReference>
<dbReference type="EMBL" id="FCOF02000004">
    <property type="protein sequence ID" value="SAK48359.1"/>
    <property type="molecule type" value="Genomic_DNA"/>
</dbReference>
<keyword evidence="2" id="KW-0808">Transferase</keyword>
<dbReference type="Gene3D" id="3.40.50.2000">
    <property type="entry name" value="Glycogen Phosphorylase B"/>
    <property type="match status" value="2"/>
</dbReference>
<keyword evidence="3" id="KW-1185">Reference proteome</keyword>
<comment type="caution">
    <text evidence="2">The sequence shown here is derived from an EMBL/GenBank/DDBJ whole genome shotgun (WGS) entry which is preliminary data.</text>
</comment>
<reference evidence="2" key="1">
    <citation type="submission" date="2016-01" db="EMBL/GenBank/DDBJ databases">
        <authorList>
            <person name="Peeters C."/>
        </authorList>
    </citation>
    <scope>NUCLEOTIDE SEQUENCE [LARGE SCALE GENOMIC DNA]</scope>
    <source>
        <strain evidence="2">LMG 29318</strain>
    </source>
</reference>
<dbReference type="SUPFAM" id="SSF53756">
    <property type="entry name" value="UDP-Glycosyltransferase/glycogen phosphorylase"/>
    <property type="match status" value="1"/>
</dbReference>
<sequence length="404" mass="44898">MKIAFVSGLYPPAITGGAEIVLQTLAEGIRNRGHEVLVLTTKEKGDIERDLVNDVPVIRVPIKNIYWHGTKDTREPWKKAIWHAMDSVNLRMLSIAKDILKDERPDAVNVHAIEGWSAVVLTISKSLGIPTVQVLHSANFMCPNSNMFRNGHSCATQCMSCKVFRVAHKSMSNNADAVVGVSQFVLDRHLAAGYFARAKHRVAIHNARDLRLIDIEPFQRQAKANRKFVFGYIGHLSPAKGIAFLIDEFLSMNDPGSELWIAGTGQARYETELKRRYSSPQIRFLGYQKQADFFPQIDVLVVPSLCEEALGMVVPEAFAFGLPVIAARRGGIPEMIEDGKNGRIFEPNNQGELGTIMARFRRGQEDLECMGRAAKASAPAFLNIESWVDKYIRLNTDVVAARGG</sequence>
<protein>
    <submittedName>
        <fullName evidence="2">Glycosyl transferase, group 1</fullName>
    </submittedName>
</protein>
<dbReference type="PANTHER" id="PTHR45947:SF13">
    <property type="entry name" value="TRANSFERASE"/>
    <property type="match status" value="1"/>
</dbReference>
<evidence type="ECO:0000259" key="1">
    <source>
        <dbReference type="Pfam" id="PF13579"/>
    </source>
</evidence>
<dbReference type="PANTHER" id="PTHR45947">
    <property type="entry name" value="SULFOQUINOVOSYL TRANSFERASE SQD2"/>
    <property type="match status" value="1"/>
</dbReference>